<feature type="compositionally biased region" description="Low complexity" evidence="1">
    <location>
        <begin position="87"/>
        <end position="102"/>
    </location>
</feature>
<accession>A0A562II29</accession>
<feature type="compositionally biased region" description="Polar residues" evidence="1">
    <location>
        <begin position="237"/>
        <end position="246"/>
    </location>
</feature>
<sequence length="253" mass="26021">MATTRPPLRYATASTRPSSNGDVASTTVVRPARAVASRRAMRSSVWASTADVGSIRISTSGSASRARASRTRCRCPPESVRARVPIGVPSPSGSASATSSAEAARRAARISGSPTPGRTRRISRSVPPKRYESWSATRIRARTSSSAIRVSGTPPQVTSPAVYRPSRSASATASAGSSLATPSSPPAGTVSPLAGSCRSAGPAGAGRSSGPPVSSGAMVSRAMIRRAATRPRISWYPPSSRNQTGTMRVATYP</sequence>
<dbReference type="EMBL" id="VLKE01000001">
    <property type="protein sequence ID" value="TWH70413.1"/>
    <property type="molecule type" value="Genomic_DNA"/>
</dbReference>
<protein>
    <submittedName>
        <fullName evidence="2">Uncharacterized protein</fullName>
    </submittedName>
</protein>
<dbReference type="Proteomes" id="UP000319825">
    <property type="component" value="Unassembled WGS sequence"/>
</dbReference>
<dbReference type="AlphaFoldDB" id="A0A562II29"/>
<evidence type="ECO:0000256" key="1">
    <source>
        <dbReference type="SAM" id="MobiDB-lite"/>
    </source>
</evidence>
<feature type="compositionally biased region" description="Polar residues" evidence="1">
    <location>
        <begin position="12"/>
        <end position="22"/>
    </location>
</feature>
<evidence type="ECO:0000313" key="3">
    <source>
        <dbReference type="Proteomes" id="UP000319825"/>
    </source>
</evidence>
<feature type="region of interest" description="Disordered" evidence="1">
    <location>
        <begin position="1"/>
        <end position="26"/>
    </location>
</feature>
<proteinExistence type="predicted"/>
<name>A0A562II29_MICOL</name>
<organism evidence="2 3">
    <name type="scientific">Micromonospora olivasterospora</name>
    <dbReference type="NCBI Taxonomy" id="1880"/>
    <lineage>
        <taxon>Bacteria</taxon>
        <taxon>Bacillati</taxon>
        <taxon>Actinomycetota</taxon>
        <taxon>Actinomycetes</taxon>
        <taxon>Micromonosporales</taxon>
        <taxon>Micromonosporaceae</taxon>
        <taxon>Micromonospora</taxon>
    </lineage>
</organism>
<gene>
    <name evidence="2" type="ORF">JD77_05438</name>
</gene>
<evidence type="ECO:0000313" key="2">
    <source>
        <dbReference type="EMBL" id="TWH70413.1"/>
    </source>
</evidence>
<feature type="compositionally biased region" description="Low complexity" evidence="1">
    <location>
        <begin position="164"/>
        <end position="217"/>
    </location>
</feature>
<keyword evidence="3" id="KW-1185">Reference proteome</keyword>
<feature type="region of interest" description="Disordered" evidence="1">
    <location>
        <begin position="83"/>
        <end position="253"/>
    </location>
</feature>
<comment type="caution">
    <text evidence="2">The sequence shown here is derived from an EMBL/GenBank/DDBJ whole genome shotgun (WGS) entry which is preliminary data.</text>
</comment>
<feature type="compositionally biased region" description="Low complexity" evidence="1">
    <location>
        <begin position="135"/>
        <end position="149"/>
    </location>
</feature>
<reference evidence="2 3" key="1">
    <citation type="submission" date="2019-07" db="EMBL/GenBank/DDBJ databases">
        <title>R&amp;d 2014.</title>
        <authorList>
            <person name="Klenk H.-P."/>
        </authorList>
    </citation>
    <scope>NUCLEOTIDE SEQUENCE [LARGE SCALE GENOMIC DNA]</scope>
    <source>
        <strain evidence="2 3">DSM 43868</strain>
    </source>
</reference>